<feature type="region of interest" description="Disordered" evidence="1">
    <location>
        <begin position="375"/>
        <end position="396"/>
    </location>
</feature>
<feature type="transmembrane region" description="Helical" evidence="2">
    <location>
        <begin position="219"/>
        <end position="241"/>
    </location>
</feature>
<dbReference type="OrthoDB" id="2448307at2759"/>
<feature type="compositionally biased region" description="Basic and acidic residues" evidence="1">
    <location>
        <begin position="379"/>
        <end position="396"/>
    </location>
</feature>
<dbReference type="PANTHER" id="PTHR34391">
    <property type="entry name" value="UPF0658 GOLGI APPARATUS MEMBRANE PROTEIN C1952.10C-RELATED"/>
    <property type="match status" value="1"/>
</dbReference>
<keyword evidence="2" id="KW-0812">Transmembrane</keyword>
<feature type="transmembrane region" description="Helical" evidence="2">
    <location>
        <begin position="33"/>
        <end position="55"/>
    </location>
</feature>
<comment type="caution">
    <text evidence="3">The sequence shown here is derived from an EMBL/GenBank/DDBJ whole genome shotgun (WGS) entry which is preliminary data.</text>
</comment>
<protein>
    <submittedName>
        <fullName evidence="3">Uncharacterized protein</fullName>
    </submittedName>
</protein>
<feature type="transmembrane region" description="Helical" evidence="2">
    <location>
        <begin position="261"/>
        <end position="278"/>
    </location>
</feature>
<keyword evidence="2" id="KW-1133">Transmembrane helix</keyword>
<evidence type="ECO:0000256" key="2">
    <source>
        <dbReference type="SAM" id="Phobius"/>
    </source>
</evidence>
<name>A0A8H7PR39_MORIS</name>
<feature type="transmembrane region" description="Helical" evidence="2">
    <location>
        <begin position="104"/>
        <end position="120"/>
    </location>
</feature>
<evidence type="ECO:0000256" key="1">
    <source>
        <dbReference type="SAM" id="MobiDB-lite"/>
    </source>
</evidence>
<dbReference type="GO" id="GO:0005794">
    <property type="term" value="C:Golgi apparatus"/>
    <property type="evidence" value="ECO:0007669"/>
    <property type="project" value="TreeGrafter"/>
</dbReference>
<evidence type="ECO:0000313" key="4">
    <source>
        <dbReference type="Proteomes" id="UP000654370"/>
    </source>
</evidence>
<feature type="transmembrane region" description="Helical" evidence="2">
    <location>
        <begin position="323"/>
        <end position="350"/>
    </location>
</feature>
<organism evidence="3 4">
    <name type="scientific">Mortierella isabellina</name>
    <name type="common">Filamentous fungus</name>
    <name type="synonym">Umbelopsis isabellina</name>
    <dbReference type="NCBI Taxonomy" id="91625"/>
    <lineage>
        <taxon>Eukaryota</taxon>
        <taxon>Fungi</taxon>
        <taxon>Fungi incertae sedis</taxon>
        <taxon>Mucoromycota</taxon>
        <taxon>Mucoromycotina</taxon>
        <taxon>Umbelopsidomycetes</taxon>
        <taxon>Umbelopsidales</taxon>
        <taxon>Umbelopsidaceae</taxon>
        <taxon>Umbelopsis</taxon>
    </lineage>
</organism>
<proteinExistence type="predicted"/>
<accession>A0A8H7PR39</accession>
<feature type="transmembrane region" description="Helical" evidence="2">
    <location>
        <begin position="283"/>
        <end position="303"/>
    </location>
</feature>
<keyword evidence="4" id="KW-1185">Reference proteome</keyword>
<keyword evidence="2" id="KW-0472">Membrane</keyword>
<feature type="transmembrane region" description="Helical" evidence="2">
    <location>
        <begin position="178"/>
        <end position="198"/>
    </location>
</feature>
<gene>
    <name evidence="3" type="ORF">INT43_001766</name>
</gene>
<dbReference type="InterPro" id="IPR040410">
    <property type="entry name" value="UPF0658_Golgi"/>
</dbReference>
<dbReference type="Proteomes" id="UP000654370">
    <property type="component" value="Unassembled WGS sequence"/>
</dbReference>
<dbReference type="AlphaFoldDB" id="A0A8H7PR39"/>
<dbReference type="EMBL" id="JAEPQZ010000007">
    <property type="protein sequence ID" value="KAG2178919.1"/>
    <property type="molecule type" value="Genomic_DNA"/>
</dbReference>
<reference evidence="3" key="1">
    <citation type="submission" date="2020-12" db="EMBL/GenBank/DDBJ databases">
        <title>Metabolic potential, ecology and presence of endohyphal bacteria is reflected in genomic diversity of Mucoromycotina.</title>
        <authorList>
            <person name="Muszewska A."/>
            <person name="Okrasinska A."/>
            <person name="Steczkiewicz K."/>
            <person name="Drgas O."/>
            <person name="Orlowska M."/>
            <person name="Perlinska-Lenart U."/>
            <person name="Aleksandrzak-Piekarczyk T."/>
            <person name="Szatraj K."/>
            <person name="Zielenkiewicz U."/>
            <person name="Pilsyk S."/>
            <person name="Malc E."/>
            <person name="Mieczkowski P."/>
            <person name="Kruszewska J.S."/>
            <person name="Biernat P."/>
            <person name="Pawlowska J."/>
        </authorList>
    </citation>
    <scope>NUCLEOTIDE SEQUENCE</scope>
    <source>
        <strain evidence="3">WA0000067209</strain>
    </source>
</reference>
<dbReference type="PANTHER" id="PTHR34391:SF1">
    <property type="entry name" value="UPF0658 GOLGI APPARATUS MEMBRANE PROTEIN C1952.10C-RELATED"/>
    <property type="match status" value="1"/>
</dbReference>
<sequence>MARSAAYTPLSSGMSKFLNTTPIFKTRESTLTFGLIVLECVLICFLEGFVVQNHLALVSNCTLTTTASGISISDLIYHGLFIVSQVFQIVLCVDALYQRNTAQLIALVLYGLLVVGKRRVTFMHAYGGIQLQQHIILEQVGCGDINLWNPIDPRWSRDAAGQQEAISFYEHKMRPLEYTIIALIPCFFVIIAFFAWKLRKNFAWDNYRNFSADVRVRKALIHLSILLTLLKLDFYFIFSYAAQLIPSTRLNYDATNVEMGLVFTFGALGLALGFLAIYRENKWLMGTFLVCGTLSFIYFIYRLAKVAQPRPYNADPYEFTRHFLIFTILITALLNLATVAMTAVTFNNLWKGVKVFTKDRKGGLVNKNTPIDIDDDPDLEMHHHSHGGDKTEIEDSHRNVKNDDMWTIE</sequence>
<evidence type="ECO:0000313" key="3">
    <source>
        <dbReference type="EMBL" id="KAG2178919.1"/>
    </source>
</evidence>
<feature type="transmembrane region" description="Helical" evidence="2">
    <location>
        <begin position="75"/>
        <end position="97"/>
    </location>
</feature>